<sequence>MQAQTRTIGLQAGEHVRNCGRCIVFILRTGWSRFGALQTAQRTPLHNFADWYSIHHTT</sequence>
<evidence type="ECO:0000313" key="1">
    <source>
        <dbReference type="EMBL" id="AXY24189.1"/>
    </source>
</evidence>
<gene>
    <name evidence="1" type="ORF">CD178_03445</name>
</gene>
<dbReference type="KEGG" id="ksc:CD178_03445"/>
<dbReference type="AlphaFoldDB" id="A0A347WH46"/>
<reference evidence="1 2" key="1">
    <citation type="submission" date="2017-08" db="EMBL/GenBank/DDBJ databases">
        <title>Complete genome sequence of Gluconacetobacter saccharivorans CV1 isolated from Fermented Vinegar.</title>
        <authorList>
            <person name="Kim S.-Y."/>
        </authorList>
    </citation>
    <scope>NUCLEOTIDE SEQUENCE [LARGE SCALE GENOMIC DNA]</scope>
    <source>
        <strain evidence="1 2">CV1</strain>
        <plasmid evidence="1 2">unnamed3</plasmid>
    </source>
</reference>
<dbReference type="EMBL" id="CP023039">
    <property type="protein sequence ID" value="AXY24189.1"/>
    <property type="molecule type" value="Genomic_DNA"/>
</dbReference>
<geneLocation type="plasmid" evidence="1 2">
    <name>unnamed3</name>
</geneLocation>
<keyword evidence="1" id="KW-0614">Plasmid</keyword>
<keyword evidence="2" id="KW-1185">Reference proteome</keyword>
<protein>
    <submittedName>
        <fullName evidence="1">Uncharacterized protein</fullName>
    </submittedName>
</protein>
<dbReference type="Proteomes" id="UP000264120">
    <property type="component" value="Plasmid unnamed3"/>
</dbReference>
<organism evidence="1 2">
    <name type="scientific">Komagataeibacter saccharivorans</name>
    <dbReference type="NCBI Taxonomy" id="265959"/>
    <lineage>
        <taxon>Bacteria</taxon>
        <taxon>Pseudomonadati</taxon>
        <taxon>Pseudomonadota</taxon>
        <taxon>Alphaproteobacteria</taxon>
        <taxon>Acetobacterales</taxon>
        <taxon>Acetobacteraceae</taxon>
        <taxon>Komagataeibacter</taxon>
    </lineage>
</organism>
<evidence type="ECO:0000313" key="2">
    <source>
        <dbReference type="Proteomes" id="UP000264120"/>
    </source>
</evidence>
<name>A0A347WH46_9PROT</name>
<accession>A0A347WH46</accession>
<proteinExistence type="predicted"/>